<accession>T2GDS5</accession>
<dbReference type="KEGG" id="dgg:DGI_2536"/>
<evidence type="ECO:0000313" key="3">
    <source>
        <dbReference type="Proteomes" id="UP000016587"/>
    </source>
</evidence>
<dbReference type="AlphaFoldDB" id="T2GDS5"/>
<dbReference type="Gene3D" id="3.40.30.10">
    <property type="entry name" value="Glutaredoxin"/>
    <property type="match status" value="1"/>
</dbReference>
<name>T2GDS5_MEGG1</name>
<keyword evidence="3" id="KW-1185">Reference proteome</keyword>
<dbReference type="PROSITE" id="PS51352">
    <property type="entry name" value="THIOREDOXIN_2"/>
    <property type="match status" value="1"/>
</dbReference>
<dbReference type="HOGENOM" id="CLU_1882382_0_0_7"/>
<dbReference type="CDD" id="cd02947">
    <property type="entry name" value="TRX_family"/>
    <property type="match status" value="1"/>
</dbReference>
<dbReference type="Proteomes" id="UP000016587">
    <property type="component" value="Chromosome"/>
</dbReference>
<sequence length="135" mass="14698">MLLGLLFVLVVLKFFVLDLMLPAEAPSGPGYQPGAHSSSSFATPGMPTLVELGTDWCGPCRTLRPVLLQLQREYAGRAEVVLLNPEKNAAAQIAYRPRVYPTLVFHNADGSVHKRLEGAPARARIVGIFKEMGIQ</sequence>
<dbReference type="Pfam" id="PF00085">
    <property type="entry name" value="Thioredoxin"/>
    <property type="match status" value="1"/>
</dbReference>
<dbReference type="PANTHER" id="PTHR45663:SF11">
    <property type="entry name" value="GEO12009P1"/>
    <property type="match status" value="1"/>
</dbReference>
<dbReference type="STRING" id="1121448.DGI_2536"/>
<protein>
    <submittedName>
        <fullName evidence="2">Putative thioredoxin</fullName>
    </submittedName>
</protein>
<evidence type="ECO:0000313" key="2">
    <source>
        <dbReference type="EMBL" id="AGW14271.1"/>
    </source>
</evidence>
<dbReference type="PANTHER" id="PTHR45663">
    <property type="entry name" value="GEO12009P1"/>
    <property type="match status" value="1"/>
</dbReference>
<dbReference type="InterPro" id="IPR013766">
    <property type="entry name" value="Thioredoxin_domain"/>
</dbReference>
<dbReference type="SUPFAM" id="SSF52833">
    <property type="entry name" value="Thioredoxin-like"/>
    <property type="match status" value="1"/>
</dbReference>
<dbReference type="eggNOG" id="COG0526">
    <property type="taxonomic scope" value="Bacteria"/>
</dbReference>
<reference evidence="3" key="2">
    <citation type="submission" date="2013-07" db="EMBL/GenBank/DDBJ databases">
        <authorList>
            <person name="Morais-Silva F.O."/>
            <person name="Rezende A.M."/>
            <person name="Pimentel C."/>
            <person name="Resende D.M."/>
            <person name="Santos C.I."/>
            <person name="Clemente C."/>
            <person name="de Oliveira L.M."/>
            <person name="da Silva S.M."/>
            <person name="Costa D.A."/>
            <person name="Varela-Raposo A."/>
            <person name="Horacio E.C.A."/>
            <person name="Matos M."/>
            <person name="Flores O."/>
            <person name="Ruiz J.C."/>
            <person name="Rodrigues-Pousada C."/>
        </authorList>
    </citation>
    <scope>NUCLEOTIDE SEQUENCE [LARGE SCALE GENOMIC DNA]</scope>
    <source>
        <strain evidence="3">ATCC 19364 / DSM 1382 / NCIMB 9332 / VKM B-1759</strain>
    </source>
</reference>
<evidence type="ECO:0000259" key="1">
    <source>
        <dbReference type="PROSITE" id="PS51352"/>
    </source>
</evidence>
<dbReference type="GO" id="GO:0015035">
    <property type="term" value="F:protein-disulfide reductase activity"/>
    <property type="evidence" value="ECO:0007669"/>
    <property type="project" value="TreeGrafter"/>
</dbReference>
<feature type="domain" description="Thioredoxin" evidence="1">
    <location>
        <begin position="17"/>
        <end position="134"/>
    </location>
</feature>
<organism evidence="2 3">
    <name type="scientific">Megalodesulfovibrio gigas (strain ATCC 19364 / DSM 1382 / NCIMB 9332 / VKM B-1759)</name>
    <name type="common">Desulfovibrio gigas</name>
    <dbReference type="NCBI Taxonomy" id="1121448"/>
    <lineage>
        <taxon>Bacteria</taxon>
        <taxon>Pseudomonadati</taxon>
        <taxon>Thermodesulfobacteriota</taxon>
        <taxon>Desulfovibrionia</taxon>
        <taxon>Desulfovibrionales</taxon>
        <taxon>Desulfovibrionaceae</taxon>
        <taxon>Megalodesulfovibrio</taxon>
    </lineage>
</organism>
<dbReference type="PATRIC" id="fig|1121448.10.peg.2486"/>
<proteinExistence type="predicted"/>
<dbReference type="GO" id="GO:0005737">
    <property type="term" value="C:cytoplasm"/>
    <property type="evidence" value="ECO:0007669"/>
    <property type="project" value="TreeGrafter"/>
</dbReference>
<reference evidence="2 3" key="1">
    <citation type="journal article" date="2013" name="J. Bacteriol.">
        <title>Roles of HynAB and Ech, the only two hydrogenases found in the model sulfate reducer Desulfovibrio gigas.</title>
        <authorList>
            <person name="Morais-Silva F.O."/>
            <person name="Santos C.I."/>
            <person name="Rodrigues R."/>
            <person name="Pereira I.A."/>
            <person name="Rodrigues-Pousada C."/>
        </authorList>
    </citation>
    <scope>NUCLEOTIDE SEQUENCE [LARGE SCALE GENOMIC DNA]</scope>
    <source>
        <strain evidence="3">ATCC 19364 / DSM 1382 / NCIMB 9332 / VKM B-1759</strain>
    </source>
</reference>
<dbReference type="InterPro" id="IPR036249">
    <property type="entry name" value="Thioredoxin-like_sf"/>
</dbReference>
<dbReference type="EMBL" id="CP006585">
    <property type="protein sequence ID" value="AGW14271.1"/>
    <property type="molecule type" value="Genomic_DNA"/>
</dbReference>
<gene>
    <name evidence="2" type="ORF">DGI_2536</name>
</gene>